<evidence type="ECO:0000256" key="3">
    <source>
        <dbReference type="ARBA" id="ARBA00023274"/>
    </source>
</evidence>
<dbReference type="EMBL" id="JJMM01000013">
    <property type="protein sequence ID" value="KDR94901.1"/>
    <property type="molecule type" value="Genomic_DNA"/>
</dbReference>
<evidence type="ECO:0000313" key="8">
    <source>
        <dbReference type="EMBL" id="KDR94901.1"/>
    </source>
</evidence>
<dbReference type="CDD" id="cd05688">
    <property type="entry name" value="S1_RPS1_repeat_ec3"/>
    <property type="match status" value="1"/>
</dbReference>
<dbReference type="CDD" id="cd05687">
    <property type="entry name" value="S1_RPS1_repeat_ec1_hs1"/>
    <property type="match status" value="1"/>
</dbReference>
<dbReference type="SMART" id="SM00316">
    <property type="entry name" value="S1"/>
    <property type="match status" value="4"/>
</dbReference>
<comment type="similarity">
    <text evidence="1">Belongs to the bacterial ribosomal protein bS1 family.</text>
</comment>
<proteinExistence type="inferred from homology"/>
<dbReference type="PRINTS" id="PR00681">
    <property type="entry name" value="RIBOSOMALS1"/>
</dbReference>
<sequence>MNNSDNMMTMEELMEQQEQEMKKIKPGEVVKGTVILVNENEVMVNIGYKSDGIITKNEYSSDPDVVLTEEVKPDDEIEVYIVKLNDGEGNVILSKKRIEGLKVWDEFEAMNEQGEIFPAKVVEIVKGGAMALFKGVKGFVPASHMSMGFTKDLKEFMGQTLDMKIIEIDKSKRKLVFSRKEVEKAEVDKKKSAVLDSLEKGEVRKGQVKRLTDFGAFVDLGGIDGLIHISELSWKRVNNPSEVVKEGDEVEVYVLDFDKEKERISLSLKKITPDPWSTAAERYNVGDIVEGTVLRLPAFGAFIEIEPGLDGFCHISQIDQKHIAKPSDVLAEGQKVQVKVLEVKPEEKRIGLSIKDAQGKHEEATESVEEYSDDAPVNSVADAVEEE</sequence>
<dbReference type="GO" id="GO:0006412">
    <property type="term" value="P:translation"/>
    <property type="evidence" value="ECO:0007669"/>
    <property type="project" value="TreeGrafter"/>
</dbReference>
<feature type="region of interest" description="Disordered" evidence="6">
    <location>
        <begin position="352"/>
        <end position="387"/>
    </location>
</feature>
<feature type="domain" description="S1 motif" evidence="7">
    <location>
        <begin position="27"/>
        <end position="96"/>
    </location>
</feature>
<evidence type="ECO:0000256" key="5">
    <source>
        <dbReference type="PROSITE-ProRule" id="PRU00182"/>
    </source>
</evidence>
<dbReference type="PROSITE" id="PS50126">
    <property type="entry name" value="S1"/>
    <property type="match status" value="4"/>
</dbReference>
<accession>A0A069RCZ1</accession>
<keyword evidence="9" id="KW-1185">Reference proteome</keyword>
<dbReference type="PANTHER" id="PTHR10724:SF7">
    <property type="entry name" value="SMALL RIBOSOMAL SUBUNIT PROTEIN BS1C"/>
    <property type="match status" value="1"/>
</dbReference>
<dbReference type="eggNOG" id="COG0539">
    <property type="taxonomic scope" value="Bacteria"/>
</dbReference>
<reference evidence="8 9" key="1">
    <citation type="submission" date="2014-03" db="EMBL/GenBank/DDBJ databases">
        <title>Genome sequence of Clostridium litorale W6, DSM 5388.</title>
        <authorList>
            <person name="Poehlein A."/>
            <person name="Jagirdar A."/>
            <person name="Khonsari B."/>
            <person name="Chibani C.M."/>
            <person name="Gutierrez Gutierrez D.A."/>
            <person name="Davydova E."/>
            <person name="Alghaithi H.S."/>
            <person name="Nair K.P."/>
            <person name="Dhamotharan K."/>
            <person name="Chandran L."/>
            <person name="G W."/>
            <person name="Daniel R."/>
        </authorList>
    </citation>
    <scope>NUCLEOTIDE SEQUENCE [LARGE SCALE GENOMIC DNA]</scope>
    <source>
        <strain evidence="8 9">W6</strain>
    </source>
</reference>
<dbReference type="InterPro" id="IPR050437">
    <property type="entry name" value="Ribos_protein_bS1-like"/>
</dbReference>
<evidence type="ECO:0000256" key="1">
    <source>
        <dbReference type="ARBA" id="ARBA00006767"/>
    </source>
</evidence>
<dbReference type="NCBIfam" id="NF005208">
    <property type="entry name" value="PRK06676.1"/>
    <property type="match status" value="1"/>
</dbReference>
<dbReference type="GO" id="GO:0003735">
    <property type="term" value="F:structural constituent of ribosome"/>
    <property type="evidence" value="ECO:0007669"/>
    <property type="project" value="TreeGrafter"/>
</dbReference>
<dbReference type="STRING" id="1121324.CLIT_13c02230"/>
<feature type="domain" description="S1 motif" evidence="7">
    <location>
        <begin position="114"/>
        <end position="180"/>
    </location>
</feature>
<organism evidence="8 9">
    <name type="scientific">Peptoclostridium litorale DSM 5388</name>
    <dbReference type="NCBI Taxonomy" id="1121324"/>
    <lineage>
        <taxon>Bacteria</taxon>
        <taxon>Bacillati</taxon>
        <taxon>Bacillota</taxon>
        <taxon>Clostridia</taxon>
        <taxon>Peptostreptococcales</taxon>
        <taxon>Peptoclostridiaceae</taxon>
        <taxon>Peptoclostridium</taxon>
    </lineage>
</organism>
<keyword evidence="2 8" id="KW-0689">Ribosomal protein</keyword>
<dbReference type="AlphaFoldDB" id="A0A069RCZ1"/>
<feature type="domain" description="S1 motif" evidence="7">
    <location>
        <begin position="201"/>
        <end position="269"/>
    </location>
</feature>
<dbReference type="InterPro" id="IPR003029">
    <property type="entry name" value="S1_domain"/>
</dbReference>
<dbReference type="GO" id="GO:0003729">
    <property type="term" value="F:mRNA binding"/>
    <property type="evidence" value="ECO:0007669"/>
    <property type="project" value="TreeGrafter"/>
</dbReference>
<evidence type="ECO:0000256" key="4">
    <source>
        <dbReference type="ARBA" id="ARBA00025604"/>
    </source>
</evidence>
<comment type="function">
    <text evidence="4">Binds mRNA; thus facilitating recognition of the initiation point. It is needed to translate mRNA with a short Shine-Dalgarno (SD) purine-rich sequence.</text>
</comment>
<dbReference type="PANTHER" id="PTHR10724">
    <property type="entry name" value="30S RIBOSOMAL PROTEIN S1"/>
    <property type="match status" value="1"/>
</dbReference>
<evidence type="ECO:0000313" key="9">
    <source>
        <dbReference type="Proteomes" id="UP000027946"/>
    </source>
</evidence>
<dbReference type="SUPFAM" id="SSF50249">
    <property type="entry name" value="Nucleic acid-binding proteins"/>
    <property type="match status" value="4"/>
</dbReference>
<name>A0A069RCZ1_PEPLI</name>
<keyword evidence="5" id="KW-0694">RNA-binding</keyword>
<dbReference type="FunFam" id="2.40.50.140:FF:000103">
    <property type="entry name" value="protein RRP5 homolog"/>
    <property type="match status" value="1"/>
</dbReference>
<dbReference type="PROSITE" id="PS50889">
    <property type="entry name" value="S4"/>
    <property type="match status" value="1"/>
</dbReference>
<protein>
    <submittedName>
        <fullName evidence="8">30S ribosomal protein S1</fullName>
    </submittedName>
</protein>
<dbReference type="InterPro" id="IPR035104">
    <property type="entry name" value="Ribosomal_protein_S1-like"/>
</dbReference>
<dbReference type="Proteomes" id="UP000027946">
    <property type="component" value="Unassembled WGS sequence"/>
</dbReference>
<dbReference type="Pfam" id="PF00575">
    <property type="entry name" value="S1"/>
    <property type="match status" value="4"/>
</dbReference>
<feature type="domain" description="S1 motif" evidence="7">
    <location>
        <begin position="286"/>
        <end position="355"/>
    </location>
</feature>
<evidence type="ECO:0000256" key="2">
    <source>
        <dbReference type="ARBA" id="ARBA00022980"/>
    </source>
</evidence>
<dbReference type="InterPro" id="IPR012340">
    <property type="entry name" value="NA-bd_OB-fold"/>
</dbReference>
<evidence type="ECO:0000256" key="6">
    <source>
        <dbReference type="SAM" id="MobiDB-lite"/>
    </source>
</evidence>
<dbReference type="RefSeq" id="WP_242943794.1">
    <property type="nucleotide sequence ID" value="NZ_FSRH01000005.1"/>
</dbReference>
<evidence type="ECO:0000259" key="7">
    <source>
        <dbReference type="PROSITE" id="PS50126"/>
    </source>
</evidence>
<dbReference type="GO" id="GO:0022627">
    <property type="term" value="C:cytosolic small ribosomal subunit"/>
    <property type="evidence" value="ECO:0007669"/>
    <property type="project" value="TreeGrafter"/>
</dbReference>
<keyword evidence="3" id="KW-0687">Ribonucleoprotein</keyword>
<comment type="caution">
    <text evidence="8">The sequence shown here is derived from an EMBL/GenBank/DDBJ whole genome shotgun (WGS) entry which is preliminary data.</text>
</comment>
<gene>
    <name evidence="8" type="primary">rpsA</name>
    <name evidence="8" type="ORF">CLIT_13c02230</name>
</gene>
<dbReference type="FunFam" id="2.40.50.140:FF:000039">
    <property type="entry name" value="30S ribosomal protein S1"/>
    <property type="match status" value="1"/>
</dbReference>
<dbReference type="Gene3D" id="2.40.50.140">
    <property type="entry name" value="Nucleic acid-binding proteins"/>
    <property type="match status" value="4"/>
</dbReference>
<dbReference type="CDD" id="cd04465">
    <property type="entry name" value="S1_RPS1_repeat_ec2_hs2"/>
    <property type="match status" value="1"/>
</dbReference>